<evidence type="ECO:0000313" key="3">
    <source>
        <dbReference type="Proteomes" id="UP000253752"/>
    </source>
</evidence>
<reference evidence="2 3" key="1">
    <citation type="journal article" date="2018" name="Elife">
        <title>Discovery and characterization of a prevalent human gut bacterial enzyme sufficient for the inactivation of a family of plant toxins.</title>
        <authorList>
            <person name="Koppel N."/>
            <person name="Bisanz J.E."/>
            <person name="Pandelia M.E."/>
            <person name="Turnbaugh P.J."/>
            <person name="Balskus E.P."/>
        </authorList>
    </citation>
    <scope>NUCLEOTIDE SEQUENCE [LARGE SCALE GENOMIC DNA]</scope>
    <source>
        <strain evidence="2 3">MR1 #12</strain>
    </source>
</reference>
<dbReference type="GO" id="GO:0008270">
    <property type="term" value="F:zinc ion binding"/>
    <property type="evidence" value="ECO:0007669"/>
    <property type="project" value="InterPro"/>
</dbReference>
<dbReference type="GO" id="GO:0004519">
    <property type="term" value="F:endonuclease activity"/>
    <property type="evidence" value="ECO:0007669"/>
    <property type="project" value="InterPro"/>
</dbReference>
<dbReference type="GO" id="GO:0003676">
    <property type="term" value="F:nucleic acid binding"/>
    <property type="evidence" value="ECO:0007669"/>
    <property type="project" value="InterPro"/>
</dbReference>
<comment type="caution">
    <text evidence="2">The sequence shown here is derived from an EMBL/GenBank/DDBJ whole genome shotgun (WGS) entry which is preliminary data.</text>
</comment>
<sequence length="393" mass="45050">MVTLSNETLSLTVFIILHGEEKEPRMQQSSSFELSWSNLIDLWNESSYEKGADLSFKEIVILESFAEEGVEPCQGFDWLPVAKLAEPVKPKKRTISYSFGKYTAHVAQAPKASLETLNLLMENNLDEKAFASIALIATAEQFLGKLPEHWRGWNYRFLQKIEECHRSESDRLSYSLPWYHSSKWLFPKGFYSKGLVNATSRLNASRFVELALCNLLYYLDSYRPCYYLRAGVDDVSRFEAVAAEMGVRAILREAKVSGSACGRNVSKKRQVERIEDEIEDYDKGVRHREGRMVERRSVAYERSPQARRACLRHYGCKCSICGIDFGKEFGEEFSGVIEVHHLEPLSLSKGEREIDPIKDLVPLCPNCHKMVHRKAGKPYTLEQIRALRRTSLD</sequence>
<dbReference type="InterPro" id="IPR002711">
    <property type="entry name" value="HNH"/>
</dbReference>
<name>A0A369MX07_EGGLN</name>
<evidence type="ECO:0000259" key="1">
    <source>
        <dbReference type="Pfam" id="PF01844"/>
    </source>
</evidence>
<feature type="domain" description="HNH" evidence="1">
    <location>
        <begin position="318"/>
        <end position="373"/>
    </location>
</feature>
<dbReference type="CDD" id="cd00085">
    <property type="entry name" value="HNHc"/>
    <property type="match status" value="1"/>
</dbReference>
<evidence type="ECO:0000313" key="2">
    <source>
        <dbReference type="EMBL" id="RDB81048.1"/>
    </source>
</evidence>
<gene>
    <name evidence="2" type="ORF">C1872_03120</name>
</gene>
<accession>A0A369MX07</accession>
<dbReference type="AlphaFoldDB" id="A0A369MX07"/>
<organism evidence="2 3">
    <name type="scientific">Eggerthella lenta</name>
    <name type="common">Eubacterium lentum</name>
    <dbReference type="NCBI Taxonomy" id="84112"/>
    <lineage>
        <taxon>Bacteria</taxon>
        <taxon>Bacillati</taxon>
        <taxon>Actinomycetota</taxon>
        <taxon>Coriobacteriia</taxon>
        <taxon>Eggerthellales</taxon>
        <taxon>Eggerthellaceae</taxon>
        <taxon>Eggerthella</taxon>
    </lineage>
</organism>
<dbReference type="InterPro" id="IPR003615">
    <property type="entry name" value="HNH_nuc"/>
</dbReference>
<protein>
    <recommendedName>
        <fullName evidence="1">HNH domain-containing protein</fullName>
    </recommendedName>
</protein>
<dbReference type="Gene3D" id="1.10.30.50">
    <property type="match status" value="1"/>
</dbReference>
<dbReference type="Pfam" id="PF01844">
    <property type="entry name" value="HNH"/>
    <property type="match status" value="1"/>
</dbReference>
<dbReference type="Proteomes" id="UP000253752">
    <property type="component" value="Unassembled WGS sequence"/>
</dbReference>
<proteinExistence type="predicted"/>
<dbReference type="EMBL" id="PPTX01000003">
    <property type="protein sequence ID" value="RDB81048.1"/>
    <property type="molecule type" value="Genomic_DNA"/>
</dbReference>